<dbReference type="PROSITE" id="PS50268">
    <property type="entry name" value="CADHERIN_2"/>
    <property type="match status" value="7"/>
</dbReference>
<dbReference type="Pfam" id="PF00028">
    <property type="entry name" value="Cadherin"/>
    <property type="match status" value="4"/>
</dbReference>
<feature type="domain" description="Cadherin" evidence="11">
    <location>
        <begin position="394"/>
        <end position="506"/>
    </location>
</feature>
<dbReference type="InterPro" id="IPR050174">
    <property type="entry name" value="Protocadherin/Cadherin-CA"/>
</dbReference>
<keyword evidence="7" id="KW-0325">Glycoprotein</keyword>
<evidence type="ECO:0000256" key="1">
    <source>
        <dbReference type="ARBA" id="ARBA00004167"/>
    </source>
</evidence>
<keyword evidence="3" id="KW-0677">Repeat</keyword>
<comment type="subcellular location">
    <subcellularLocation>
        <location evidence="1">Membrane</location>
        <topology evidence="1">Single-pass membrane protein</topology>
    </subcellularLocation>
</comment>
<dbReference type="SUPFAM" id="SSF49313">
    <property type="entry name" value="Cadherin-like"/>
    <property type="match status" value="6"/>
</dbReference>
<feature type="chain" id="PRO_5020033887" evidence="10">
    <location>
        <begin position="20"/>
        <end position="1392"/>
    </location>
</feature>
<evidence type="ECO:0000259" key="11">
    <source>
        <dbReference type="PROSITE" id="PS50268"/>
    </source>
</evidence>
<feature type="signal peptide" evidence="10">
    <location>
        <begin position="1"/>
        <end position="19"/>
    </location>
</feature>
<dbReference type="PANTHER" id="PTHR24028">
    <property type="entry name" value="CADHERIN-87A"/>
    <property type="match status" value="1"/>
</dbReference>
<dbReference type="InterPro" id="IPR020894">
    <property type="entry name" value="Cadherin_CS"/>
</dbReference>
<evidence type="ECO:0000313" key="12">
    <source>
        <dbReference type="EMBL" id="THD28486.1"/>
    </source>
</evidence>
<dbReference type="SMART" id="SM00112">
    <property type="entry name" value="CA"/>
    <property type="match status" value="6"/>
</dbReference>
<protein>
    <submittedName>
        <fullName evidence="12">Protocadherin-9</fullName>
    </submittedName>
</protein>
<reference evidence="12" key="1">
    <citation type="submission" date="2019-03" db="EMBL/GenBank/DDBJ databases">
        <title>Improved annotation for the trematode Fasciola hepatica.</title>
        <authorList>
            <person name="Choi Y.-J."/>
            <person name="Martin J."/>
            <person name="Mitreva M."/>
        </authorList>
    </citation>
    <scope>NUCLEOTIDE SEQUENCE [LARGE SCALE GENOMIC DNA]</scope>
</reference>
<organism evidence="12 13">
    <name type="scientific">Fasciola hepatica</name>
    <name type="common">Liver fluke</name>
    <dbReference type="NCBI Taxonomy" id="6192"/>
    <lineage>
        <taxon>Eukaryota</taxon>
        <taxon>Metazoa</taxon>
        <taxon>Spiralia</taxon>
        <taxon>Lophotrochozoa</taxon>
        <taxon>Platyhelminthes</taxon>
        <taxon>Trematoda</taxon>
        <taxon>Digenea</taxon>
        <taxon>Plagiorchiida</taxon>
        <taxon>Echinostomata</taxon>
        <taxon>Echinostomatoidea</taxon>
        <taxon>Fasciolidae</taxon>
        <taxon>Fasciola</taxon>
    </lineage>
</organism>
<evidence type="ECO:0000256" key="2">
    <source>
        <dbReference type="ARBA" id="ARBA00022692"/>
    </source>
</evidence>
<keyword evidence="13" id="KW-1185">Reference proteome</keyword>
<dbReference type="PANTHER" id="PTHR24028:SF146">
    <property type="entry name" value="CADHERIN 96CB, ISOFORM D-RELATED"/>
    <property type="match status" value="1"/>
</dbReference>
<dbReference type="Proteomes" id="UP000230066">
    <property type="component" value="Unassembled WGS sequence"/>
</dbReference>
<dbReference type="FunFam" id="2.60.40.60:FF:000020">
    <property type="entry name" value="Dachsous cadherin-related 1b"/>
    <property type="match status" value="1"/>
</dbReference>
<dbReference type="GO" id="GO:0007156">
    <property type="term" value="P:homophilic cell adhesion via plasma membrane adhesion molecules"/>
    <property type="evidence" value="ECO:0007669"/>
    <property type="project" value="InterPro"/>
</dbReference>
<keyword evidence="4 8" id="KW-0106">Calcium</keyword>
<feature type="domain" description="Cadherin" evidence="11">
    <location>
        <begin position="262"/>
        <end position="380"/>
    </location>
</feature>
<dbReference type="PRINTS" id="PR00205">
    <property type="entry name" value="CADHERIN"/>
</dbReference>
<dbReference type="Gene3D" id="2.60.40.60">
    <property type="entry name" value="Cadherins"/>
    <property type="match status" value="7"/>
</dbReference>
<proteinExistence type="predicted"/>
<feature type="domain" description="Cadherin" evidence="11">
    <location>
        <begin position="507"/>
        <end position="621"/>
    </location>
</feature>
<evidence type="ECO:0000256" key="6">
    <source>
        <dbReference type="ARBA" id="ARBA00023136"/>
    </source>
</evidence>
<dbReference type="EMBL" id="JXXN02000140">
    <property type="protein sequence ID" value="THD28486.1"/>
    <property type="molecule type" value="Genomic_DNA"/>
</dbReference>
<keyword evidence="6 9" id="KW-0472">Membrane</keyword>
<dbReference type="CDD" id="cd11304">
    <property type="entry name" value="Cadherin_repeat"/>
    <property type="match status" value="6"/>
</dbReference>
<feature type="domain" description="Cadherin" evidence="11">
    <location>
        <begin position="767"/>
        <end position="917"/>
    </location>
</feature>
<keyword evidence="2 9" id="KW-0812">Transmembrane</keyword>
<evidence type="ECO:0000256" key="8">
    <source>
        <dbReference type="PROSITE-ProRule" id="PRU00043"/>
    </source>
</evidence>
<evidence type="ECO:0000256" key="5">
    <source>
        <dbReference type="ARBA" id="ARBA00022989"/>
    </source>
</evidence>
<dbReference type="InterPro" id="IPR002126">
    <property type="entry name" value="Cadherin-like_dom"/>
</dbReference>
<feature type="transmembrane region" description="Helical" evidence="9">
    <location>
        <begin position="948"/>
        <end position="973"/>
    </location>
</feature>
<accession>A0A4E0RJS1</accession>
<keyword evidence="5 9" id="KW-1133">Transmembrane helix</keyword>
<evidence type="ECO:0000256" key="7">
    <source>
        <dbReference type="ARBA" id="ARBA00023180"/>
    </source>
</evidence>
<evidence type="ECO:0000313" key="13">
    <source>
        <dbReference type="Proteomes" id="UP000230066"/>
    </source>
</evidence>
<sequence length="1392" mass="152665">MVFCVSFVFICVFIPKGELTLVPNNPHRVQFHLADNTPPNHVVGNILGGVSLGQPLSRAMVTPDTWFRVTNAGDLFTRDSLDRDLICVKLECCQADFCQIHLEAYLFHSGPTPTTVRIALFVADENDNAPQFPQLSQKDKDEKWWRVFIPESAAVGTKHALPAATDADSARFGIHHYKLFSTRSRSNERLPFSLVTPASSYTTPTIVPAPQLQIDRHLDRETRPSYDLFLVVEDAGSPPLTTTLSVRVILLDTNDNAPIFFNQTDMSVTIPENTTIGTVIHQFYVRDLDDGPNGNVTLSIDWPASSPGSNQTALSRLSSKYLIHPYTGELRVAQSLDYEDELERKMVLVIRAADSGSPQQTASAILTITLTDVNDNGPTIEVLGVGTRSESGVDGTAELANFKENDPDPQLLRLISVSDPDSVSAGKLSCKLSDRHQGQTDFVLTSYSDTMYGLVNARAFDYEREASQTGHLSVSIECTDEAEPKKTRQQWIQINLIDVNDNWPQFSQANYEFRVAENTEPGTDIGVVQASDADSGFNGQVTYRLTTDKTQWLNLIRIDPKTGTVYVNAMLDRESMTRLDFHVTASDGDPSSSNTDRMAQKTNTTGLTIIITDVNDNAPSCTEFKEVHVSENAPIGTQVLKRITVSDPDAGSNGSVTVSLIELPYMYSINMISHGVHSASTVPEKRQHLPFVVKDDLSLITSGSLDREQQTQFVLTLLVKDHGAPIPLSTTCSLTVVIDDVNDNSPQLVYPRNNSFLFGQREHSEPTSPYARSSVPANTPYGSRIITVRGKDPDAGANGTINYYLLPHENPIPNDSMMTLMMTMEISTAGQNGALEEDEILVYREGMHLFNLDKQTGLLTTAWGQNTDQYASKTAEDTTLISNTTDIRVKHQNIEQPEPGLYSVVVELRDMSSSPLTSKAVFFVNISEPVSMGFAFGLFSETNLSNTVILVLIMVCSLALIISLTAAIFWVRFRSDNPVAGRQNSHTFASGYNGPTVITHDSMPNGYFYPANYPSLGSPTDLSEIDPRFMDSTLIPGKDGTIRTNWTELNLDTGQSPDYQVGMYGGSLVPSAVDGATTFQLCTMNKPDEASTAVYPSGIHLIPVSGNDHTELTVYQTGRAPSSKSNWLPCTDSYATDPTMIIRMDGGYGPVECMGIGQATNNSTGGSDSGVDSGAGVALGTIASSSPTLDGRGRTSHLSNPLGKPGIMEHLHSSTVPRSFFTRDSPTPLSTNMADMSTHNPETVNGYKESHFHIGSSTPHTMHLVHQPNSSLGHTMRRAHYTDSPAILEFSFQRPCTPTERNEQQTPITRLTSNSIPPICTFHGLEQWRSFSRSSTGCSGQNKHRTPFLNTKCACHVFPHPFMEIQPKSQTNFEMSFSVWLRLVCKFGPSIS</sequence>
<dbReference type="InterPro" id="IPR015919">
    <property type="entry name" value="Cadherin-like_sf"/>
</dbReference>
<dbReference type="GO" id="GO:0005886">
    <property type="term" value="C:plasma membrane"/>
    <property type="evidence" value="ECO:0007669"/>
    <property type="project" value="InterPro"/>
</dbReference>
<gene>
    <name evidence="12" type="ORF">D915_000732</name>
</gene>
<dbReference type="GO" id="GO:0005509">
    <property type="term" value="F:calcium ion binding"/>
    <property type="evidence" value="ECO:0007669"/>
    <property type="project" value="UniProtKB-UniRule"/>
</dbReference>
<evidence type="ECO:0000256" key="10">
    <source>
        <dbReference type="SAM" id="SignalP"/>
    </source>
</evidence>
<evidence type="ECO:0000256" key="4">
    <source>
        <dbReference type="ARBA" id="ARBA00022837"/>
    </source>
</evidence>
<evidence type="ECO:0000256" key="3">
    <source>
        <dbReference type="ARBA" id="ARBA00022737"/>
    </source>
</evidence>
<feature type="domain" description="Cadherin" evidence="11">
    <location>
        <begin position="61"/>
        <end position="132"/>
    </location>
</feature>
<feature type="domain" description="Cadherin" evidence="11">
    <location>
        <begin position="141"/>
        <end position="260"/>
    </location>
</feature>
<feature type="domain" description="Cadherin" evidence="11">
    <location>
        <begin position="621"/>
        <end position="748"/>
    </location>
</feature>
<comment type="caution">
    <text evidence="12">The sequence shown here is derived from an EMBL/GenBank/DDBJ whole genome shotgun (WGS) entry which is preliminary data.</text>
</comment>
<dbReference type="FunFam" id="2.60.40.60:FF:000092">
    <property type="entry name" value="Protocadherin 8"/>
    <property type="match status" value="1"/>
</dbReference>
<evidence type="ECO:0000256" key="9">
    <source>
        <dbReference type="SAM" id="Phobius"/>
    </source>
</evidence>
<name>A0A4E0RJS1_FASHE</name>
<dbReference type="PROSITE" id="PS00232">
    <property type="entry name" value="CADHERIN_1"/>
    <property type="match status" value="5"/>
</dbReference>
<keyword evidence="10" id="KW-0732">Signal</keyword>